<gene>
    <name evidence="9" type="ORF">MG293_014364</name>
</gene>
<evidence type="ECO:0000313" key="9">
    <source>
        <dbReference type="EMBL" id="KAI4535138.1"/>
    </source>
</evidence>
<dbReference type="GO" id="GO:0051601">
    <property type="term" value="P:exocyst localization"/>
    <property type="evidence" value="ECO:0007669"/>
    <property type="project" value="TreeGrafter"/>
</dbReference>
<evidence type="ECO:0000256" key="4">
    <source>
        <dbReference type="ARBA" id="ARBA00022782"/>
    </source>
</evidence>
<keyword evidence="10" id="KW-1185">Reference proteome</keyword>
<comment type="similarity">
    <text evidence="1">Belongs to the SEC6 family.</text>
</comment>
<evidence type="ECO:0000256" key="6">
    <source>
        <dbReference type="ARBA" id="ARBA00072723"/>
    </source>
</evidence>
<feature type="region of interest" description="Disordered" evidence="8">
    <location>
        <begin position="1262"/>
        <end position="1288"/>
    </location>
</feature>
<name>A0AAD4Y5C1_OVIAM</name>
<dbReference type="EMBL" id="JAKZEL010000018">
    <property type="protein sequence ID" value="KAI4535138.1"/>
    <property type="molecule type" value="Genomic_DNA"/>
</dbReference>
<dbReference type="InterPro" id="IPR010326">
    <property type="entry name" value="EXOC3/Sec6"/>
</dbReference>
<organism evidence="9 10">
    <name type="scientific">Ovis ammon polii</name>
    <dbReference type="NCBI Taxonomy" id="230172"/>
    <lineage>
        <taxon>Eukaryota</taxon>
        <taxon>Metazoa</taxon>
        <taxon>Chordata</taxon>
        <taxon>Craniata</taxon>
        <taxon>Vertebrata</taxon>
        <taxon>Euteleostomi</taxon>
        <taxon>Mammalia</taxon>
        <taxon>Eutheria</taxon>
        <taxon>Laurasiatheria</taxon>
        <taxon>Artiodactyla</taxon>
        <taxon>Ruminantia</taxon>
        <taxon>Pecora</taxon>
        <taxon>Bovidae</taxon>
        <taxon>Caprinae</taxon>
        <taxon>Ovis</taxon>
    </lineage>
</organism>
<accession>A0AAD4Y5C1</accession>
<feature type="region of interest" description="Disordered" evidence="8">
    <location>
        <begin position="1192"/>
        <end position="1211"/>
    </location>
</feature>
<evidence type="ECO:0000256" key="3">
    <source>
        <dbReference type="ARBA" id="ARBA00022657"/>
    </source>
</evidence>
<evidence type="ECO:0000256" key="8">
    <source>
        <dbReference type="SAM" id="MobiDB-lite"/>
    </source>
</evidence>
<keyword evidence="3" id="KW-0037">Angiogenesis</keyword>
<sequence>MLKMLTLFQGLPGQQPVSRAPDFPRSAQKLPSTSEAESEASMSEASSEDLVPSLEVEMATDRDEEEAGKKKKKSKGLATMFSVFTKGRKKKGQPSLAETEGEPESSPRPPAQLPTVEELKADLERGRLEAAGPLLALELELQEAAAAGLASEEELVRRQSKVEALYALLRDQVLGLLRRPLEAAPERLRQALAVLAEQERQDRAAAAAAAGPPGSPGLAATRPRGWLQLWRDGVAQAAAERLSRRPAADAEGRTEAERAFLHMGRTMKEDLEAVVERLKPLSPADFSVVAAYAESYHGEFAAQLAALTQFELCPRDTSMLLLWVQNLYPNDILNSPKLSPELQGVRLGTLLPQTQIRQLEATFLSSEVASIRELTARALELESERWTKDEAPQRLDGRCHSELAIDIIQIISQGQDKAESITLDLGTQIKPLLLEELARFLRSYQRAFDEFLERCRQLRNYRANVIANINNCLPFRTSVEQRWQTPPDLRSSLLRPLNELKSHGFDTLLQNLFGDLKPLFKKFTQTRWAAPQQILEEIVSAVAERMPEFSELQDCFREELLEAVHLHLVKEYITRLCKRRLVLKTAEQQQQLAGLVQANAQHIQQFCTQSGSRATWLHHALPTLAEIIRLQDPSAIKIEVATYATLYPDFSKGHLSAILAIKGNLSSSDAKSIRSILDINTGPHEPSKALFSLIKGCVELASACEYSRRKSWRRKGKMSSCLGSDMICVRTEEPAVTARCHSSSGSEVMLRKTNQTSVLGHPGKGVDVLLGAVELRFEQKRQYWEEAVGQEGARKAQGQPTLPPDLARLLAVRALVRRDLQKVQREVHPAYAAAGFPAWEAYLRAFHGAVAGRLQELAHDARGCEQLYVLLDWAANVYSSPDFLGTQDQALPSEPLLPLLALDVWARLEDDYTSFPETKIASCFDGILQLEQSRWAAAEAPEELRGLYHTPLSFDVCMLVAEHVKAAGAISAELEATMLGICARALGLFLHRFEKAFLESGAVSEPHVCASINACEELRVLCTKAWLTQDLLQPLMDKVVAFSGLLEHMAPPLAQETLQQVHRYVFREYLAQALGPRERLRAVDRRSGSQKMGLEVQAISSTFQGLWMVQPSPQWSLCCSSGLRVKAWAGAQGAAVDLGAGGDFVPQRRGGAGDALQGPAGTRRTLSLVLEGNLQSKWHRLAAETQQCRTLPPVSGSAAFPSTRPGLASPTVKAPGRVLPLWMVAVPSAWVPGEVAPDRDEEEASTKKSNVLATQYGFFTKGRKKGQPSLAETESEPESSPPPPAQLPTVEELKADLERGRLEAARPLLALELELQEAAAAGLASEEELVQRQSEVEALYALLRDQVLGLLRRPLEAAPERLRQALAVLAEQERQDRAAAAAAGPPGSPGLAATRPRGWLQLWRDGVAQAAAERLSRRPAADAEGRTEAERAFLHMGRTMKEDLEAVVERLKPLSPADFSVVAAYAESYHAEFAAQLAALTQLELCPRDTYMLLLWVQNLYPNDILNSPKLSPELQGVRLGTLLPQTQIRQLEATFLSNEVASIRELTARALELESEHWTKDEAPQRLDDRCHSELAIDIIQIISQGQDKAESITLDLGTQIKPLLLEELDSYQRAFDEFLERCRQLRNYRANVIANINNCLPFRVSVEQRWQTRPDLQNSLLRPLNELKSHGFDTLLQSLFGDLKPLFKRFTQTRWDAPQQILEEIISTVAERMPEFSELQDCFREELLEAVHLHLVKEYITHLCKRRLVLKTAEQQQQLAGLVQANAQDIQQFCTQSGSRATWLHHALPTLAEIIRLQDPSAIKIEVATYAALYPDFSKGHLSAILAIKGNLSSSDAKSIRSILDINTGAHEPSKALFSLIKIPGPGDKGTQFMLPSLSWVPCAAQEQPAVLAALNSHDPGDVRKSNMICVRTEEPAVTARCHSSSGSEVMLRKTNQTSGGVQEAFGPG</sequence>
<dbReference type="GO" id="GO:0000149">
    <property type="term" value="F:SNARE binding"/>
    <property type="evidence" value="ECO:0007669"/>
    <property type="project" value="TreeGrafter"/>
</dbReference>
<proteinExistence type="inferred from homology"/>
<dbReference type="GO" id="GO:0006887">
    <property type="term" value="P:exocytosis"/>
    <property type="evidence" value="ECO:0007669"/>
    <property type="project" value="InterPro"/>
</dbReference>
<dbReference type="Proteomes" id="UP001214576">
    <property type="component" value="Unassembled WGS sequence"/>
</dbReference>
<keyword evidence="4" id="KW-0221">Differentiation</keyword>
<reference evidence="9" key="1">
    <citation type="submission" date="2022-03" db="EMBL/GenBank/DDBJ databases">
        <title>Genomic analyses of argali, domestic sheep and their hybrids provide insights into chromosomal evolution, heterosis and genetic basis of agronomic traits.</title>
        <authorList>
            <person name="Li M."/>
        </authorList>
    </citation>
    <scope>NUCLEOTIDE SEQUENCE</scope>
    <source>
        <strain evidence="9">CAU-MHL-2022a</strain>
        <tissue evidence="9">Skin</tissue>
    </source>
</reference>
<feature type="compositionally biased region" description="Low complexity" evidence="8">
    <location>
        <begin position="32"/>
        <end position="45"/>
    </location>
</feature>
<comment type="caution">
    <text evidence="9">The sequence shown here is derived from an EMBL/GenBank/DDBJ whole genome shotgun (WGS) entry which is preliminary data.</text>
</comment>
<dbReference type="GO" id="GO:0001525">
    <property type="term" value="P:angiogenesis"/>
    <property type="evidence" value="ECO:0007669"/>
    <property type="project" value="UniProtKB-KW"/>
</dbReference>
<dbReference type="GO" id="GO:0030154">
    <property type="term" value="P:cell differentiation"/>
    <property type="evidence" value="ECO:0007669"/>
    <property type="project" value="UniProtKB-KW"/>
</dbReference>
<dbReference type="FunFam" id="1.10.357.70:FF:000004">
    <property type="entry name" value="Tumor necrosis factor alpha-induced protein 2"/>
    <property type="match status" value="2"/>
</dbReference>
<evidence type="ECO:0000256" key="1">
    <source>
        <dbReference type="ARBA" id="ARBA00009447"/>
    </source>
</evidence>
<evidence type="ECO:0000256" key="7">
    <source>
        <dbReference type="ARBA" id="ARBA00079010"/>
    </source>
</evidence>
<keyword evidence="2" id="KW-0217">Developmental protein</keyword>
<evidence type="ECO:0000256" key="5">
    <source>
        <dbReference type="ARBA" id="ARBA00054749"/>
    </source>
</evidence>
<comment type="function">
    <text evidence="5">May play a role as a mediator of inflammation and angiogenesis.</text>
</comment>
<evidence type="ECO:0000256" key="2">
    <source>
        <dbReference type="ARBA" id="ARBA00022473"/>
    </source>
</evidence>
<feature type="region of interest" description="Disordered" evidence="8">
    <location>
        <begin position="8"/>
        <end position="114"/>
    </location>
</feature>
<dbReference type="InterPro" id="IPR042532">
    <property type="entry name" value="EXOC3/Sec6_C"/>
</dbReference>
<dbReference type="GO" id="GO:0000145">
    <property type="term" value="C:exocyst"/>
    <property type="evidence" value="ECO:0007669"/>
    <property type="project" value="InterPro"/>
</dbReference>
<dbReference type="PANTHER" id="PTHR21292:SF4">
    <property type="entry name" value="TUMOR NECROSIS FACTOR ALPHA-INDUCED PROTEIN 2"/>
    <property type="match status" value="1"/>
</dbReference>
<dbReference type="Pfam" id="PF06046">
    <property type="entry name" value="Sec6"/>
    <property type="match status" value="3"/>
</dbReference>
<evidence type="ECO:0000313" key="10">
    <source>
        <dbReference type="Proteomes" id="UP001214576"/>
    </source>
</evidence>
<protein>
    <recommendedName>
        <fullName evidence="6">Tumor necrosis factor alpha-induced protein 2</fullName>
    </recommendedName>
    <alternativeName>
        <fullName evidence="7">Primary response gene B94 protein</fullName>
    </alternativeName>
</protein>
<dbReference type="Gene3D" id="1.10.357.70">
    <property type="entry name" value="Exocyst complex component Sec6, C-terminal domain"/>
    <property type="match status" value="2"/>
</dbReference>
<dbReference type="PANTHER" id="PTHR21292">
    <property type="entry name" value="EXOCYST COMPLEX COMPONENT SEC6-RELATED"/>
    <property type="match status" value="1"/>
</dbReference>